<keyword evidence="3" id="KW-0012">Acyltransferase</keyword>
<reference evidence="4" key="1">
    <citation type="journal article" date="2020" name="Stud. Mycol.">
        <title>101 Dothideomycetes genomes: A test case for predicting lifestyles and emergence of pathogens.</title>
        <authorList>
            <person name="Haridas S."/>
            <person name="Albert R."/>
            <person name="Binder M."/>
            <person name="Bloem J."/>
            <person name="LaButti K."/>
            <person name="Salamov A."/>
            <person name="Andreopoulos B."/>
            <person name="Baker S."/>
            <person name="Barry K."/>
            <person name="Bills G."/>
            <person name="Bluhm B."/>
            <person name="Cannon C."/>
            <person name="Castanera R."/>
            <person name="Culley D."/>
            <person name="Daum C."/>
            <person name="Ezra D."/>
            <person name="Gonzalez J."/>
            <person name="Henrissat B."/>
            <person name="Kuo A."/>
            <person name="Liang C."/>
            <person name="Lipzen A."/>
            <person name="Lutzoni F."/>
            <person name="Magnuson J."/>
            <person name="Mondo S."/>
            <person name="Nolan M."/>
            <person name="Ohm R."/>
            <person name="Pangilinan J."/>
            <person name="Park H.-J."/>
            <person name="Ramirez L."/>
            <person name="Alfaro M."/>
            <person name="Sun H."/>
            <person name="Tritt A."/>
            <person name="Yoshinaga Y."/>
            <person name="Zwiers L.-H."/>
            <person name="Turgeon B."/>
            <person name="Goodwin S."/>
            <person name="Spatafora J."/>
            <person name="Crous P."/>
            <person name="Grigoriev I."/>
        </authorList>
    </citation>
    <scope>NUCLEOTIDE SEQUENCE [LARGE SCALE GENOMIC DNA]</scope>
    <source>
        <strain evidence="4">CECT 20119</strain>
    </source>
</reference>
<dbReference type="PANTHER" id="PTHR43415">
    <property type="entry name" value="SPERMIDINE N(1)-ACETYLTRANSFERASE"/>
    <property type="match status" value="1"/>
</dbReference>
<evidence type="ECO:0000313" key="4">
    <source>
        <dbReference type="Proteomes" id="UP000799538"/>
    </source>
</evidence>
<dbReference type="Pfam" id="PF13302">
    <property type="entry name" value="Acetyltransf_3"/>
    <property type="match status" value="1"/>
</dbReference>
<accession>A0A6A6GIQ2</accession>
<evidence type="ECO:0000256" key="1">
    <source>
        <dbReference type="SAM" id="MobiDB-lite"/>
    </source>
</evidence>
<dbReference type="InterPro" id="IPR000182">
    <property type="entry name" value="GNAT_dom"/>
</dbReference>
<organism evidence="3 4">
    <name type="scientific">Elsinoe ampelina</name>
    <dbReference type="NCBI Taxonomy" id="302913"/>
    <lineage>
        <taxon>Eukaryota</taxon>
        <taxon>Fungi</taxon>
        <taxon>Dikarya</taxon>
        <taxon>Ascomycota</taxon>
        <taxon>Pezizomycotina</taxon>
        <taxon>Dothideomycetes</taxon>
        <taxon>Dothideomycetidae</taxon>
        <taxon>Myriangiales</taxon>
        <taxon>Elsinoaceae</taxon>
        <taxon>Elsinoe</taxon>
    </lineage>
</organism>
<name>A0A6A6GIQ2_9PEZI</name>
<dbReference type="PANTHER" id="PTHR43415:SF3">
    <property type="entry name" value="GNAT-FAMILY ACETYLTRANSFERASE"/>
    <property type="match status" value="1"/>
</dbReference>
<sequence length="212" mass="24048">MQPVQDPAQSARLVYRPAESPQDDTFFQTINNDRVGYMNSNGANALLSNNANAKRFQDYVSGKALLGAVICLPPSSSSDAATSPDIKEGTSEKPKPTPIGCIHLQPSSPEMAHHRHTEIGIDILPEWQGKGYGGEAISWVLDWAFDRLNLHKVMIRAFEYNEGAIRLYERIGFSREGRWKEYLWHDGRYWDDIQLGMLAREWKEIKNNRAQS</sequence>
<keyword evidence="4" id="KW-1185">Reference proteome</keyword>
<dbReference type="AlphaFoldDB" id="A0A6A6GIQ2"/>
<dbReference type="GO" id="GO:0016747">
    <property type="term" value="F:acyltransferase activity, transferring groups other than amino-acyl groups"/>
    <property type="evidence" value="ECO:0007669"/>
    <property type="project" value="InterPro"/>
</dbReference>
<evidence type="ECO:0000313" key="3">
    <source>
        <dbReference type="EMBL" id="KAF2225625.1"/>
    </source>
</evidence>
<proteinExistence type="predicted"/>
<dbReference type="Gene3D" id="3.40.630.30">
    <property type="match status" value="1"/>
</dbReference>
<dbReference type="CDD" id="cd04301">
    <property type="entry name" value="NAT_SF"/>
    <property type="match status" value="1"/>
</dbReference>
<protein>
    <submittedName>
        <fullName evidence="3">Acyl-CoA N-acyltransferase</fullName>
    </submittedName>
</protein>
<dbReference type="InterPro" id="IPR016181">
    <property type="entry name" value="Acyl_CoA_acyltransferase"/>
</dbReference>
<keyword evidence="3" id="KW-0808">Transferase</keyword>
<gene>
    <name evidence="3" type="ORF">BDZ85DRAFT_257818</name>
</gene>
<feature type="region of interest" description="Disordered" evidence="1">
    <location>
        <begin position="76"/>
        <end position="99"/>
    </location>
</feature>
<dbReference type="OrthoDB" id="64477at2759"/>
<dbReference type="Proteomes" id="UP000799538">
    <property type="component" value="Unassembled WGS sequence"/>
</dbReference>
<feature type="domain" description="N-acetyltransferase" evidence="2">
    <location>
        <begin position="97"/>
        <end position="196"/>
    </location>
</feature>
<feature type="compositionally biased region" description="Basic and acidic residues" evidence="1">
    <location>
        <begin position="85"/>
        <end position="95"/>
    </location>
</feature>
<dbReference type="PROSITE" id="PS51186">
    <property type="entry name" value="GNAT"/>
    <property type="match status" value="1"/>
</dbReference>
<evidence type="ECO:0000259" key="2">
    <source>
        <dbReference type="PROSITE" id="PS51186"/>
    </source>
</evidence>
<dbReference type="EMBL" id="ML992503">
    <property type="protein sequence ID" value="KAF2225625.1"/>
    <property type="molecule type" value="Genomic_DNA"/>
</dbReference>
<dbReference type="SUPFAM" id="SSF55729">
    <property type="entry name" value="Acyl-CoA N-acyltransferases (Nat)"/>
    <property type="match status" value="1"/>
</dbReference>